<reference evidence="4" key="1">
    <citation type="submission" date="2016-11" db="EMBL/GenBank/DDBJ databases">
        <authorList>
            <person name="Varghese N."/>
            <person name="Submissions S."/>
        </authorList>
    </citation>
    <scope>NUCLEOTIDE SEQUENCE [LARGE SCALE GENOMIC DNA]</scope>
    <source>
        <strain evidence="4">DSM 17456</strain>
    </source>
</reference>
<dbReference type="STRING" id="1121457.SAMN02745161_0451"/>
<dbReference type="InterPro" id="IPR043168">
    <property type="entry name" value="DegV_C"/>
</dbReference>
<dbReference type="Pfam" id="PF21645">
    <property type="entry name" value="FakA-like_M"/>
    <property type="match status" value="1"/>
</dbReference>
<dbReference type="EMBL" id="FSRG01000003">
    <property type="protein sequence ID" value="SIN73828.1"/>
    <property type="molecule type" value="Genomic_DNA"/>
</dbReference>
<dbReference type="PROSITE" id="PS51482">
    <property type="entry name" value="DEGV"/>
    <property type="match status" value="1"/>
</dbReference>
<gene>
    <name evidence="3" type="ORF">SAMN02745161_0451</name>
</gene>
<dbReference type="GO" id="GO:0006071">
    <property type="term" value="P:glycerol metabolic process"/>
    <property type="evidence" value="ECO:0007669"/>
    <property type="project" value="InterPro"/>
</dbReference>
<dbReference type="NCBIfam" id="TIGR00762">
    <property type="entry name" value="DegV"/>
    <property type="match status" value="1"/>
</dbReference>
<dbReference type="SMART" id="SM01121">
    <property type="entry name" value="Dak1_2"/>
    <property type="match status" value="1"/>
</dbReference>
<dbReference type="InterPro" id="IPR003797">
    <property type="entry name" value="DegV"/>
</dbReference>
<evidence type="ECO:0000259" key="2">
    <source>
        <dbReference type="PROSITE" id="PS51480"/>
    </source>
</evidence>
<dbReference type="PANTHER" id="PTHR33434">
    <property type="entry name" value="DEGV DOMAIN-CONTAINING PROTEIN DR_1986-RELATED"/>
    <property type="match status" value="1"/>
</dbReference>
<dbReference type="Proteomes" id="UP000184694">
    <property type="component" value="Unassembled WGS sequence"/>
</dbReference>
<dbReference type="GO" id="GO:0004371">
    <property type="term" value="F:glycerone kinase activity"/>
    <property type="evidence" value="ECO:0007669"/>
    <property type="project" value="InterPro"/>
</dbReference>
<dbReference type="OrthoDB" id="9760324at2"/>
<accession>A0A1N6DSP7</accession>
<dbReference type="InterPro" id="IPR050270">
    <property type="entry name" value="DegV_domain_contain"/>
</dbReference>
<dbReference type="PROSITE" id="PS51480">
    <property type="entry name" value="DHAL"/>
    <property type="match status" value="1"/>
</dbReference>
<evidence type="ECO:0000313" key="4">
    <source>
        <dbReference type="Proteomes" id="UP000184694"/>
    </source>
</evidence>
<evidence type="ECO:0000313" key="3">
    <source>
        <dbReference type="EMBL" id="SIN73828.1"/>
    </source>
</evidence>
<keyword evidence="1" id="KW-0446">Lipid-binding</keyword>
<feature type="domain" description="DhaL" evidence="2">
    <location>
        <begin position="14"/>
        <end position="206"/>
    </location>
</feature>
<dbReference type="SMART" id="SM01120">
    <property type="entry name" value="Dak2"/>
    <property type="match status" value="1"/>
</dbReference>
<dbReference type="PANTHER" id="PTHR33434:SF4">
    <property type="entry name" value="PHOSPHATASE PROTEIN"/>
    <property type="match status" value="1"/>
</dbReference>
<dbReference type="Gene3D" id="1.25.40.340">
    <property type="match status" value="1"/>
</dbReference>
<evidence type="ECO:0000256" key="1">
    <source>
        <dbReference type="ARBA" id="ARBA00023121"/>
    </source>
</evidence>
<dbReference type="AlphaFoldDB" id="A0A1N6DSP7"/>
<dbReference type="GO" id="GO:0008289">
    <property type="term" value="F:lipid binding"/>
    <property type="evidence" value="ECO:0007669"/>
    <property type="project" value="UniProtKB-KW"/>
</dbReference>
<dbReference type="InterPro" id="IPR033470">
    <property type="entry name" value="FakA-like_C"/>
</dbReference>
<dbReference type="InterPro" id="IPR048394">
    <property type="entry name" value="FakA-like_M"/>
</dbReference>
<protein>
    <recommendedName>
        <fullName evidence="2">DhaL domain-containing protein</fullName>
    </recommendedName>
</protein>
<dbReference type="Pfam" id="PF02734">
    <property type="entry name" value="Dak2"/>
    <property type="match status" value="1"/>
</dbReference>
<dbReference type="SUPFAM" id="SSF82549">
    <property type="entry name" value="DAK1/DegV-like"/>
    <property type="match status" value="1"/>
</dbReference>
<dbReference type="Pfam" id="PF02645">
    <property type="entry name" value="DegV"/>
    <property type="match status" value="1"/>
</dbReference>
<dbReference type="Gene3D" id="3.30.1180.10">
    <property type="match status" value="1"/>
</dbReference>
<sequence length="602" mass="65899">MKASTTRIQYLDGIRFKRVVNAAAKRLIEKHGHLNDINVFPVPDGDTGSNMAGTMDNVVKKSANALDQSIGKMSEIIAESALLGARGNSGVILAQFLCGFSEGVKGLQRVTLKDFSDAASNASRRALEAISEPKEGTILTVIRDWSDHLSANHQNYNNFHDLLYDSLEHAKESVRSTKEKLASLKAADVVDAGALGFVYLLEGIVEFTERGSLNRQEEQNIIPETSKGVHDRVAVDSLTYSFCTECMVSGENIDRDSLREEIGALGDSLVVAGTSTKVRVHVHTNEPETVFKIANKYGEVSHQKKEDMLEQHRNLLTVKEQRTGILTDSTCDLPDELLKKYDIHVAPLKLYMDDKEMLDKVDISTEEFNKMLPESKSVKTSQPSPGHYKALYEALNANYEEVVALHVMAAHSGTFQSSKNMGASILDDPHAVDTYTVTGGLGLVILEAAKLAQQGKSAKEIAERVEAMRDNVFVLVAMDTVDFAVRGGRLNKNIGAIAKLLNIKPVLEFDTNNEGLCGIAAKCFGVRHSEARLIKLLKKRVKGKTNLRFAITHVEAPEKAKRLAAMLKKEFHAKVEFELQASPVLGCYSGPGACAVSVLCDS</sequence>
<keyword evidence="4" id="KW-1185">Reference proteome</keyword>
<dbReference type="InterPro" id="IPR004007">
    <property type="entry name" value="DhaL_dom"/>
</dbReference>
<name>A0A1N6DSP7_9BACT</name>
<dbReference type="Gene3D" id="3.40.50.10170">
    <property type="match status" value="1"/>
</dbReference>
<dbReference type="InterPro" id="IPR036117">
    <property type="entry name" value="DhaL_dom_sf"/>
</dbReference>
<proteinExistence type="predicted"/>
<organism evidence="3 4">
    <name type="scientific">Halodesulfovibrio marinisediminis DSM 17456</name>
    <dbReference type="NCBI Taxonomy" id="1121457"/>
    <lineage>
        <taxon>Bacteria</taxon>
        <taxon>Pseudomonadati</taxon>
        <taxon>Thermodesulfobacteriota</taxon>
        <taxon>Desulfovibrionia</taxon>
        <taxon>Desulfovibrionales</taxon>
        <taxon>Desulfovibrionaceae</taxon>
        <taxon>Halodesulfovibrio</taxon>
    </lineage>
</organism>
<dbReference type="RefSeq" id="WP_084539293.1">
    <property type="nucleotide sequence ID" value="NZ_FSRG01000003.1"/>
</dbReference>
<dbReference type="SUPFAM" id="SSF101473">
    <property type="entry name" value="DhaL-like"/>
    <property type="match status" value="1"/>
</dbReference>